<dbReference type="InterPro" id="IPR052158">
    <property type="entry name" value="INH-QAR"/>
</dbReference>
<dbReference type="GO" id="GO:0006355">
    <property type="term" value="P:regulation of DNA-templated transcription"/>
    <property type="evidence" value="ECO:0007669"/>
    <property type="project" value="TreeGrafter"/>
</dbReference>
<evidence type="ECO:0000313" key="3">
    <source>
        <dbReference type="Proteomes" id="UP000197361"/>
    </source>
</evidence>
<evidence type="ECO:0000313" key="2">
    <source>
        <dbReference type="EMBL" id="OWQ99878.1"/>
    </source>
</evidence>
<accession>A0A246K3D0</accession>
<dbReference type="AlphaFoldDB" id="A0A246K3D0"/>
<dbReference type="Pfam" id="PF01965">
    <property type="entry name" value="DJ-1_PfpI"/>
    <property type="match status" value="1"/>
</dbReference>
<dbReference type="RefSeq" id="WP_088440610.1">
    <property type="nucleotide sequence ID" value="NZ_BMMC01000005.1"/>
</dbReference>
<reference evidence="2 3" key="1">
    <citation type="journal article" date="2010" name="Int. J. Syst. Evol. Microbiol.">
        <title>Sphingopyxis bauzanensis sp. nov., a psychrophilic bacterium isolated from soil.</title>
        <authorList>
            <person name="Zhang D.C."/>
            <person name="Liu H.C."/>
            <person name="Xin Y.H."/>
            <person name="Zhou Y.G."/>
            <person name="Schinner F."/>
            <person name="Margesin R."/>
        </authorList>
    </citation>
    <scope>NUCLEOTIDE SEQUENCE [LARGE SCALE GENOMIC DNA]</scope>
    <source>
        <strain evidence="2 3">DSM 22271</strain>
    </source>
</reference>
<dbReference type="Proteomes" id="UP000197361">
    <property type="component" value="Unassembled WGS sequence"/>
</dbReference>
<comment type="caution">
    <text evidence="2">The sequence shown here is derived from an EMBL/GenBank/DDBJ whole genome shotgun (WGS) entry which is preliminary data.</text>
</comment>
<dbReference type="EMBL" id="NISK01000001">
    <property type="protein sequence ID" value="OWQ99878.1"/>
    <property type="molecule type" value="Genomic_DNA"/>
</dbReference>
<dbReference type="PANTHER" id="PTHR43130">
    <property type="entry name" value="ARAC-FAMILY TRANSCRIPTIONAL REGULATOR"/>
    <property type="match status" value="1"/>
</dbReference>
<feature type="domain" description="DJ-1/PfpI" evidence="1">
    <location>
        <begin position="12"/>
        <end position="171"/>
    </location>
</feature>
<dbReference type="CDD" id="cd03139">
    <property type="entry name" value="GATase1_PfpI_2"/>
    <property type="match status" value="1"/>
</dbReference>
<organism evidence="2 3">
    <name type="scientific">Sphingopyxis bauzanensis</name>
    <dbReference type="NCBI Taxonomy" id="651663"/>
    <lineage>
        <taxon>Bacteria</taxon>
        <taxon>Pseudomonadati</taxon>
        <taxon>Pseudomonadota</taxon>
        <taxon>Alphaproteobacteria</taxon>
        <taxon>Sphingomonadales</taxon>
        <taxon>Sphingomonadaceae</taxon>
        <taxon>Sphingopyxis</taxon>
    </lineage>
</organism>
<dbReference type="OrthoDB" id="186587at2"/>
<keyword evidence="3" id="KW-1185">Reference proteome</keyword>
<dbReference type="PANTHER" id="PTHR43130:SF2">
    <property type="entry name" value="DJ-1_PFPI DOMAIN-CONTAINING PROTEIN"/>
    <property type="match status" value="1"/>
</dbReference>
<protein>
    <submittedName>
        <fullName evidence="2">Thiamine biosynthesis protein ThiJ</fullName>
    </submittedName>
</protein>
<name>A0A246K3D0_9SPHN</name>
<evidence type="ECO:0000259" key="1">
    <source>
        <dbReference type="Pfam" id="PF01965"/>
    </source>
</evidence>
<dbReference type="InterPro" id="IPR002818">
    <property type="entry name" value="DJ-1/PfpI"/>
</dbReference>
<dbReference type="InterPro" id="IPR029062">
    <property type="entry name" value="Class_I_gatase-like"/>
</dbReference>
<proteinExistence type="predicted"/>
<sequence length="241" mass="24651">MTDTAAAPAATTIVFLLIPGITQLDFTAPAQALCRMPGALLVSAAASRDPIATDSGFSILPTDDFASCPQADILCVPGGHGVAEALGDAATIDFIARQAAGAKWVTSVCTGAFLLGRAGLLTGKRATTHWAYAHLLPLVGAEPVTARIVEDGNLVTSGGVTSGLDFALTLIGRLHGDAVAQAIQLAIEYDPAPPYIGGHPDRTPPAITAGLKARVYDAAAERMERALIGPLGSSRSRSDGR</sequence>
<dbReference type="SUPFAM" id="SSF52317">
    <property type="entry name" value="Class I glutamine amidotransferase-like"/>
    <property type="match status" value="1"/>
</dbReference>
<gene>
    <name evidence="2" type="ORF">CDQ92_05765</name>
</gene>
<dbReference type="Gene3D" id="3.40.50.880">
    <property type="match status" value="1"/>
</dbReference>